<evidence type="ECO:0000313" key="1">
    <source>
        <dbReference type="EMBL" id="KAH9380364.1"/>
    </source>
</evidence>
<dbReference type="AlphaFoldDB" id="A0A9J6H102"/>
<evidence type="ECO:0000313" key="2">
    <source>
        <dbReference type="Proteomes" id="UP000821853"/>
    </source>
</evidence>
<reference evidence="1 2" key="1">
    <citation type="journal article" date="2020" name="Cell">
        <title>Large-Scale Comparative Analyses of Tick Genomes Elucidate Their Genetic Diversity and Vector Capacities.</title>
        <authorList>
            <consortium name="Tick Genome and Microbiome Consortium (TIGMIC)"/>
            <person name="Jia N."/>
            <person name="Wang J."/>
            <person name="Shi W."/>
            <person name="Du L."/>
            <person name="Sun Y."/>
            <person name="Zhan W."/>
            <person name="Jiang J.F."/>
            <person name="Wang Q."/>
            <person name="Zhang B."/>
            <person name="Ji P."/>
            <person name="Bell-Sakyi L."/>
            <person name="Cui X.M."/>
            <person name="Yuan T.T."/>
            <person name="Jiang B.G."/>
            <person name="Yang W.F."/>
            <person name="Lam T.T."/>
            <person name="Chang Q.C."/>
            <person name="Ding S.J."/>
            <person name="Wang X.J."/>
            <person name="Zhu J.G."/>
            <person name="Ruan X.D."/>
            <person name="Zhao L."/>
            <person name="Wei J.T."/>
            <person name="Ye R.Z."/>
            <person name="Que T.C."/>
            <person name="Du C.H."/>
            <person name="Zhou Y.H."/>
            <person name="Cheng J.X."/>
            <person name="Dai P.F."/>
            <person name="Guo W.B."/>
            <person name="Han X.H."/>
            <person name="Huang E.J."/>
            <person name="Li L.F."/>
            <person name="Wei W."/>
            <person name="Gao Y.C."/>
            <person name="Liu J.Z."/>
            <person name="Shao H.Z."/>
            <person name="Wang X."/>
            <person name="Wang C.C."/>
            <person name="Yang T.C."/>
            <person name="Huo Q.B."/>
            <person name="Li W."/>
            <person name="Chen H.Y."/>
            <person name="Chen S.E."/>
            <person name="Zhou L.G."/>
            <person name="Ni X.B."/>
            <person name="Tian J.H."/>
            <person name="Sheng Y."/>
            <person name="Liu T."/>
            <person name="Pan Y.S."/>
            <person name="Xia L.Y."/>
            <person name="Li J."/>
            <person name="Zhao F."/>
            <person name="Cao W.C."/>
        </authorList>
    </citation>
    <scope>NUCLEOTIDE SEQUENCE [LARGE SCALE GENOMIC DNA]</scope>
    <source>
        <strain evidence="1">HaeL-2018</strain>
    </source>
</reference>
<sequence length="98" mass="10723">MVSSVNETEFVNPSYPSGEVGTGTCEVTITKTSDICQLRLDFLEFSLAPPDEQGLCNVDSFMVRSTVGENLPQLCGENNGQHRECLHALVGINRKCFP</sequence>
<dbReference type="VEuPathDB" id="VectorBase:HLOH_045921"/>
<dbReference type="OMA" id="CQIRINE"/>
<dbReference type="EMBL" id="JABSTR010000010">
    <property type="protein sequence ID" value="KAH9380364.1"/>
    <property type="molecule type" value="Genomic_DNA"/>
</dbReference>
<dbReference type="Proteomes" id="UP000821853">
    <property type="component" value="Chromosome 8"/>
</dbReference>
<dbReference type="OrthoDB" id="6337346at2759"/>
<comment type="caution">
    <text evidence="1">The sequence shown here is derived from an EMBL/GenBank/DDBJ whole genome shotgun (WGS) entry which is preliminary data.</text>
</comment>
<dbReference type="SUPFAM" id="SSF49854">
    <property type="entry name" value="Spermadhesin, CUB domain"/>
    <property type="match status" value="1"/>
</dbReference>
<name>A0A9J6H102_HAELO</name>
<organism evidence="1 2">
    <name type="scientific">Haemaphysalis longicornis</name>
    <name type="common">Bush tick</name>
    <dbReference type="NCBI Taxonomy" id="44386"/>
    <lineage>
        <taxon>Eukaryota</taxon>
        <taxon>Metazoa</taxon>
        <taxon>Ecdysozoa</taxon>
        <taxon>Arthropoda</taxon>
        <taxon>Chelicerata</taxon>
        <taxon>Arachnida</taxon>
        <taxon>Acari</taxon>
        <taxon>Parasitiformes</taxon>
        <taxon>Ixodida</taxon>
        <taxon>Ixodoidea</taxon>
        <taxon>Ixodidae</taxon>
        <taxon>Haemaphysalinae</taxon>
        <taxon>Haemaphysalis</taxon>
    </lineage>
</organism>
<gene>
    <name evidence="1" type="ORF">HPB48_014531</name>
</gene>
<accession>A0A9J6H102</accession>
<dbReference type="PANTHER" id="PTHR33236:SF5">
    <property type="entry name" value="CUB DOMAIN-CONTAINING PROTEIN"/>
    <property type="match status" value="1"/>
</dbReference>
<dbReference type="InterPro" id="IPR035914">
    <property type="entry name" value="Sperma_CUB_dom_sf"/>
</dbReference>
<dbReference type="PANTHER" id="PTHR33236">
    <property type="entry name" value="INTRAFLAGELLAR TRANSPORT PROTEIN 122 FAMILY PROTEIN-RELATED"/>
    <property type="match status" value="1"/>
</dbReference>
<keyword evidence="2" id="KW-1185">Reference proteome</keyword>
<protein>
    <submittedName>
        <fullName evidence="1">Uncharacterized protein</fullName>
    </submittedName>
</protein>
<proteinExistence type="predicted"/>